<dbReference type="EMBL" id="JACOFW010000003">
    <property type="protein sequence ID" value="MBC3806578.1"/>
    <property type="molecule type" value="Genomic_DNA"/>
</dbReference>
<name>A0ABR6X1Q2_9BURK</name>
<evidence type="ECO:0008006" key="3">
    <source>
        <dbReference type="Google" id="ProtNLM"/>
    </source>
</evidence>
<gene>
    <name evidence="1" type="ORF">H8K52_04365</name>
</gene>
<proteinExistence type="predicted"/>
<organism evidence="1 2">
    <name type="scientific">Undibacterium seohonense</name>
    <dbReference type="NCBI Taxonomy" id="1344950"/>
    <lineage>
        <taxon>Bacteria</taxon>
        <taxon>Pseudomonadati</taxon>
        <taxon>Pseudomonadota</taxon>
        <taxon>Betaproteobacteria</taxon>
        <taxon>Burkholderiales</taxon>
        <taxon>Oxalobacteraceae</taxon>
        <taxon>Undibacterium</taxon>
    </lineage>
</organism>
<protein>
    <recommendedName>
        <fullName evidence="3">DUF3368 domain-containing protein</fullName>
    </recommendedName>
</protein>
<dbReference type="RefSeq" id="WP_186921664.1">
    <property type="nucleotide sequence ID" value="NZ_JACOFW010000003.1"/>
</dbReference>
<dbReference type="Proteomes" id="UP000648257">
    <property type="component" value="Unassembled WGS sequence"/>
</dbReference>
<comment type="caution">
    <text evidence="1">The sequence shown here is derived from an EMBL/GenBank/DDBJ whole genome shotgun (WGS) entry which is preliminary data.</text>
</comment>
<accession>A0ABR6X1Q2</accession>
<reference evidence="1 2" key="1">
    <citation type="submission" date="2020-08" db="EMBL/GenBank/DDBJ databases">
        <title>Novel species isolated from subtropical streams in China.</title>
        <authorList>
            <person name="Lu H."/>
        </authorList>
    </citation>
    <scope>NUCLEOTIDE SEQUENCE [LARGE SCALE GENOMIC DNA]</scope>
    <source>
        <strain evidence="1 2">KACC 16656</strain>
    </source>
</reference>
<evidence type="ECO:0000313" key="2">
    <source>
        <dbReference type="Proteomes" id="UP000648257"/>
    </source>
</evidence>
<sequence length="176" mass="19823">MRETTPVLLLPDAGPLITLAYAEALDAIFKPGWSVQLVDMVLYELTRNQTPTSQIISDWVKTNKLPIVETKTLKHFKQNLASASAPQKKSNLGEFAIQEAMNEFALRIPPPTGVFLFEDHKIARASFLLPDNCRKISTRAFLLFLEQKGWLESAAEIERKAIINGRNFSQLRFPPA</sequence>
<evidence type="ECO:0000313" key="1">
    <source>
        <dbReference type="EMBL" id="MBC3806578.1"/>
    </source>
</evidence>
<keyword evidence="2" id="KW-1185">Reference proteome</keyword>